<dbReference type="Proteomes" id="UP001642900">
    <property type="component" value="Unassembled WGS sequence"/>
</dbReference>
<evidence type="ECO:0000259" key="2">
    <source>
        <dbReference type="Pfam" id="PF14082"/>
    </source>
</evidence>
<feature type="domain" description="Shedu protein SduA C-terminal" evidence="2">
    <location>
        <begin position="307"/>
        <end position="466"/>
    </location>
</feature>
<dbReference type="EMBL" id="JAAKZF010000099">
    <property type="protein sequence ID" value="NGO55435.1"/>
    <property type="molecule type" value="Genomic_DNA"/>
</dbReference>
<name>A0A6G4WKU5_9HYPH</name>
<dbReference type="InterPro" id="IPR025359">
    <property type="entry name" value="SduA_C"/>
</dbReference>
<gene>
    <name evidence="3" type="ORF">G6N73_31065</name>
</gene>
<protein>
    <submittedName>
        <fullName evidence="3">DUF4263 domain-containing protein</fullName>
    </submittedName>
</protein>
<evidence type="ECO:0000313" key="3">
    <source>
        <dbReference type="EMBL" id="NGO55435.1"/>
    </source>
</evidence>
<feature type="region of interest" description="Disordered" evidence="1">
    <location>
        <begin position="1"/>
        <end position="31"/>
    </location>
</feature>
<dbReference type="AlphaFoldDB" id="A0A6G4WKU5"/>
<organism evidence="3 4">
    <name type="scientific">Allomesorhizobium camelthorni</name>
    <dbReference type="NCBI Taxonomy" id="475069"/>
    <lineage>
        <taxon>Bacteria</taxon>
        <taxon>Pseudomonadati</taxon>
        <taxon>Pseudomonadota</taxon>
        <taxon>Alphaproteobacteria</taxon>
        <taxon>Hyphomicrobiales</taxon>
        <taxon>Phyllobacteriaceae</taxon>
        <taxon>Allomesorhizobium</taxon>
    </lineage>
</organism>
<reference evidence="3 4" key="1">
    <citation type="submission" date="2020-02" db="EMBL/GenBank/DDBJ databases">
        <title>Genome sequence of strain CCNWXJ40-4.</title>
        <authorList>
            <person name="Gao J."/>
            <person name="Sun J."/>
        </authorList>
    </citation>
    <scope>NUCLEOTIDE SEQUENCE [LARGE SCALE GENOMIC DNA]</scope>
    <source>
        <strain evidence="3 4">CCNWXJ 40-4</strain>
    </source>
</reference>
<accession>A0A6G4WKU5</accession>
<evidence type="ECO:0000313" key="4">
    <source>
        <dbReference type="Proteomes" id="UP001642900"/>
    </source>
</evidence>
<proteinExistence type="predicted"/>
<keyword evidence="4" id="KW-1185">Reference proteome</keyword>
<dbReference type="RefSeq" id="WP_165033790.1">
    <property type="nucleotide sequence ID" value="NZ_JAAKZF010000099.1"/>
</dbReference>
<evidence type="ECO:0000256" key="1">
    <source>
        <dbReference type="SAM" id="MobiDB-lite"/>
    </source>
</evidence>
<comment type="caution">
    <text evidence="3">The sequence shown here is derived from an EMBL/GenBank/DDBJ whole genome shotgun (WGS) entry which is preliminary data.</text>
</comment>
<dbReference type="Pfam" id="PF14082">
    <property type="entry name" value="SduA_C"/>
    <property type="match status" value="1"/>
</dbReference>
<sequence length="490" mass="55118">MPVTARSGDEDTYSGKPIDAGTHPEDGSFLTLETIPDGKTQYLSYHISEKAYDRAKAAGADLEQVDESEPPPLLAEYCYSTRVLTTYPVWLRSNQGNFLRRKYGTIARISFEDRGHMEVDTGFGMFFDLPTGFHRKPFEGFGVDPRIKYLIDAFRNLPGIVGVTICDDDTISVDGEEVRLPALVFDDARLDITRAHDAARDFANGEKMAYLKNRFLPYIVPGYEPTEFERPGIDLRDTVRTALMKKGVPRSRNSNNSAAVRTVIREVDEIAKDDPVQLFELSEKIELVSLQVLIDAMTRAMSVGHLEGFWQKFFKANQFVFKLLFGLPVVMYVDQASVGGMGHHRHGEKYADFLVEAGASGNLAIVEIKAPGTPLMHPQAYRDPTLYRPHKDLAGGVNRVLEQRYNLVANIHTKRSIDDNIRINAWSVPCFLIIGTSPEDKWLRQSFELFRGNQREVVVITFDELLGKLKALHEFLSTKPPEADPNDGLV</sequence>